<evidence type="ECO:0000313" key="3">
    <source>
        <dbReference type="Proteomes" id="UP001500665"/>
    </source>
</evidence>
<dbReference type="Proteomes" id="UP001500665">
    <property type="component" value="Unassembled WGS sequence"/>
</dbReference>
<name>A0ABN1RXK8_9ACTN</name>
<evidence type="ECO:0000256" key="1">
    <source>
        <dbReference type="SAM" id="SignalP"/>
    </source>
</evidence>
<evidence type="ECO:0008006" key="4">
    <source>
        <dbReference type="Google" id="ProtNLM"/>
    </source>
</evidence>
<keyword evidence="3" id="KW-1185">Reference proteome</keyword>
<gene>
    <name evidence="2" type="ORF">GCM10009550_70860</name>
</gene>
<comment type="caution">
    <text evidence="2">The sequence shown here is derived from an EMBL/GenBank/DDBJ whole genome shotgun (WGS) entry which is preliminary data.</text>
</comment>
<feature type="chain" id="PRO_5046808561" description="Ig-like domain-containing protein" evidence="1">
    <location>
        <begin position="28"/>
        <end position="169"/>
    </location>
</feature>
<evidence type="ECO:0000313" key="2">
    <source>
        <dbReference type="EMBL" id="GAA0967255.1"/>
    </source>
</evidence>
<proteinExistence type="predicted"/>
<dbReference type="RefSeq" id="WP_344246512.1">
    <property type="nucleotide sequence ID" value="NZ_BAAAHH010000049.1"/>
</dbReference>
<reference evidence="2 3" key="1">
    <citation type="journal article" date="2019" name="Int. J. Syst. Evol. Microbiol.">
        <title>The Global Catalogue of Microorganisms (GCM) 10K type strain sequencing project: providing services to taxonomists for standard genome sequencing and annotation.</title>
        <authorList>
            <consortium name="The Broad Institute Genomics Platform"/>
            <consortium name="The Broad Institute Genome Sequencing Center for Infectious Disease"/>
            <person name="Wu L."/>
            <person name="Ma J."/>
        </authorList>
    </citation>
    <scope>NUCLEOTIDE SEQUENCE [LARGE SCALE GENOMIC DNA]</scope>
    <source>
        <strain evidence="2 3">JCM 10696</strain>
    </source>
</reference>
<dbReference type="EMBL" id="BAAAHH010000049">
    <property type="protein sequence ID" value="GAA0967255.1"/>
    <property type="molecule type" value="Genomic_DNA"/>
</dbReference>
<sequence>MSRATRLALASAASVAAVALTATAAHAWTGGSVSASLSQPLTVSLAGATCTTSNLTGSLAAGGGLTISTATVSGCTALGSSVTVTPENLPWSGTLTNGGGTATFSGFQLRAKQLFVNCLYGGTITGVNTGSSPVTVTFTDAPVNKISGSGICPSVAEVSGQYTFTGPGL</sequence>
<protein>
    <recommendedName>
        <fullName evidence="4">Ig-like domain-containing protein</fullName>
    </recommendedName>
</protein>
<keyword evidence="1" id="KW-0732">Signal</keyword>
<accession>A0ABN1RXK8</accession>
<feature type="signal peptide" evidence="1">
    <location>
        <begin position="1"/>
        <end position="27"/>
    </location>
</feature>
<organism evidence="2 3">
    <name type="scientific">Actinocorallia libanotica</name>
    <dbReference type="NCBI Taxonomy" id="46162"/>
    <lineage>
        <taxon>Bacteria</taxon>
        <taxon>Bacillati</taxon>
        <taxon>Actinomycetota</taxon>
        <taxon>Actinomycetes</taxon>
        <taxon>Streptosporangiales</taxon>
        <taxon>Thermomonosporaceae</taxon>
        <taxon>Actinocorallia</taxon>
    </lineage>
</organism>